<accession>A0A2P7ECV0</accession>
<comment type="similarity">
    <text evidence="8">Belongs to the PsbY family.</text>
</comment>
<sequence>MDLRLVLVASPILLAVGWAGFNIGRAAVGQLQLLLRRSRG</sequence>
<feature type="topological domain" description="Lumenal" evidence="8">
    <location>
        <begin position="24"/>
        <end position="40"/>
    </location>
</feature>
<dbReference type="GO" id="GO:0015979">
    <property type="term" value="P:photosynthesis"/>
    <property type="evidence" value="ECO:0007669"/>
    <property type="project" value="UniProtKB-UniRule"/>
</dbReference>
<keyword evidence="10" id="KW-1185">Reference proteome</keyword>
<dbReference type="NCBIfam" id="NF009711">
    <property type="entry name" value="PRK13240.1"/>
    <property type="match status" value="1"/>
</dbReference>
<name>A0A2P7ECV0_9SYNE</name>
<dbReference type="EMBL" id="PXVC01000054">
    <property type="protein sequence ID" value="PSI01033.1"/>
    <property type="molecule type" value="Genomic_DNA"/>
</dbReference>
<evidence type="ECO:0000256" key="3">
    <source>
        <dbReference type="ARBA" id="ARBA00022692"/>
    </source>
</evidence>
<dbReference type="RefSeq" id="WP_106500502.1">
    <property type="nucleotide sequence ID" value="NZ_PXVC01000054.1"/>
</dbReference>
<evidence type="ECO:0000256" key="7">
    <source>
        <dbReference type="ARBA" id="ARBA00023276"/>
    </source>
</evidence>
<dbReference type="InterPro" id="IPR009388">
    <property type="entry name" value="PSII_PsbY"/>
</dbReference>
<evidence type="ECO:0000256" key="6">
    <source>
        <dbReference type="ARBA" id="ARBA00023136"/>
    </source>
</evidence>
<gene>
    <name evidence="8" type="primary">psbY</name>
    <name evidence="9" type="ORF">C7K08_10070</name>
</gene>
<dbReference type="Pfam" id="PF06298">
    <property type="entry name" value="PsbY"/>
    <property type="match status" value="1"/>
</dbReference>
<evidence type="ECO:0000256" key="2">
    <source>
        <dbReference type="ARBA" id="ARBA00022531"/>
    </source>
</evidence>
<evidence type="ECO:0000256" key="4">
    <source>
        <dbReference type="ARBA" id="ARBA00022989"/>
    </source>
</evidence>
<keyword evidence="4 8" id="KW-1133">Transmembrane helix</keyword>
<protein>
    <recommendedName>
        <fullName evidence="8">Photosystem II reaction center protein Y</fullName>
    </recommendedName>
</protein>
<organism evidence="9 10">
    <name type="scientific">Synechococcus lacustris str. Tous</name>
    <dbReference type="NCBI Taxonomy" id="1910958"/>
    <lineage>
        <taxon>Bacteria</taxon>
        <taxon>Bacillati</taxon>
        <taxon>Cyanobacteriota</taxon>
        <taxon>Cyanophyceae</taxon>
        <taxon>Synechococcales</taxon>
        <taxon>Synechococcaceae</taxon>
        <taxon>Synechococcus</taxon>
    </lineage>
</organism>
<dbReference type="GO" id="GO:0009523">
    <property type="term" value="C:photosystem II"/>
    <property type="evidence" value="ECO:0007669"/>
    <property type="project" value="UniProtKB-KW"/>
</dbReference>
<comment type="caution">
    <text evidence="9">The sequence shown here is derived from an EMBL/GenBank/DDBJ whole genome shotgun (WGS) entry which is preliminary data.</text>
</comment>
<evidence type="ECO:0000256" key="5">
    <source>
        <dbReference type="ARBA" id="ARBA00023078"/>
    </source>
</evidence>
<keyword evidence="7 8" id="KW-0604">Photosystem II</keyword>
<evidence type="ECO:0000256" key="1">
    <source>
        <dbReference type="ARBA" id="ARBA00004370"/>
    </source>
</evidence>
<keyword evidence="3 8" id="KW-0812">Transmembrane</keyword>
<dbReference type="HAMAP" id="MF_00717">
    <property type="entry name" value="PSII_PsbY"/>
    <property type="match status" value="1"/>
</dbReference>
<evidence type="ECO:0000256" key="8">
    <source>
        <dbReference type="HAMAP-Rule" id="MF_00717"/>
    </source>
</evidence>
<keyword evidence="6 8" id="KW-0472">Membrane</keyword>
<dbReference type="GO" id="GO:0031676">
    <property type="term" value="C:plasma membrane-derived thylakoid membrane"/>
    <property type="evidence" value="ECO:0007669"/>
    <property type="project" value="UniProtKB-SubCell"/>
</dbReference>
<comment type="subunit">
    <text evidence="8">PSII is composed of 1 copy each of membrane proteins PsbA, PsbB, PsbC, PsbD, PsbE, PsbF, PsbH, PsbI, PsbJ, PsbK, PsbL, PsbM, PsbT, PsbX, PsbY, PsbZ, Psb30/Ycf12, peripheral proteins PsbO, CyanoQ (PsbQ), PsbU, PsbV and a large number of cofactors. It forms dimeric complexes.</text>
</comment>
<evidence type="ECO:0000313" key="9">
    <source>
        <dbReference type="EMBL" id="PSI01033.1"/>
    </source>
</evidence>
<evidence type="ECO:0000313" key="10">
    <source>
        <dbReference type="Proteomes" id="UP000240206"/>
    </source>
</evidence>
<comment type="subcellular location">
    <subcellularLocation>
        <location evidence="8">Cellular thylakoid membrane</location>
        <topology evidence="8">Single-pass membrane protein</topology>
    </subcellularLocation>
    <subcellularLocation>
        <location evidence="1">Membrane</location>
    </subcellularLocation>
</comment>
<feature type="topological domain" description="Lumenal" evidence="8">
    <location>
        <begin position="1"/>
        <end position="4"/>
    </location>
</feature>
<keyword evidence="5 8" id="KW-0793">Thylakoid</keyword>
<keyword evidence="2 8" id="KW-0602">Photosynthesis</keyword>
<dbReference type="GO" id="GO:0030145">
    <property type="term" value="F:manganese ion binding"/>
    <property type="evidence" value="ECO:0007669"/>
    <property type="project" value="InterPro"/>
</dbReference>
<dbReference type="AlphaFoldDB" id="A0A2P7ECV0"/>
<comment type="function">
    <text evidence="8">Loosely associated component of the core of photosystem II (PSII). PSII is a light-driven water plastoquinone oxidoreductase, using light energy to abstract electrons from H(2)O, generating a proton gradient subsequently used for ATP formation.</text>
</comment>
<dbReference type="Proteomes" id="UP000240206">
    <property type="component" value="Unassembled WGS sequence"/>
</dbReference>
<proteinExistence type="inferred from homology"/>
<reference evidence="10" key="1">
    <citation type="submission" date="2018-03" db="EMBL/GenBank/DDBJ databases">
        <title>Ecological and genomic features of two cosmopolitan and abundant freshwater picocyanobacteria.</title>
        <authorList>
            <person name="Cabello-Yeves P.J."/>
            <person name="Picazo A."/>
            <person name="Camacho A."/>
            <person name="Callieri C."/>
            <person name="Rosselli R."/>
            <person name="Roda-Garcia J."/>
            <person name="Coutinho F.H."/>
            <person name="Rodriguez-Valera F."/>
        </authorList>
    </citation>
    <scope>NUCLEOTIDE SEQUENCE [LARGE SCALE GENOMIC DNA]</scope>
    <source>
        <strain evidence="10">Tous</strain>
    </source>
</reference>